<sequence length="303" mass="33874">MRTVFQYHDGPHAPEEADYSGSLDEARNKCVEDYRCEVVCYHQKTGKTQLYQNFSLALKGLGGSQKAWKDVLQKAPAWYDKDWTCLQASPSCRRKAAKTARKKEEAGLKDTLEGLGELRLLQQSLHQPSPPAFQTQGALSHDAANFLGLLKFPMGKQAQELREKCTDIASEVARAREVPQLEPFCQRKVWVHRPIKDSMGHWQECCQDHEGFKCKDRFVIPLDHCNNCQGVCLEKGQEPGPVQPAGDEGECLELGAPGSWSSGSGEVVELMSARAPTPTAQLLLECLGRPAVRPSRRRRRAFL</sequence>
<dbReference type="AlphaFoldDB" id="A0A812XC79"/>
<name>A0A812XC79_9DINO</name>
<evidence type="ECO:0000313" key="2">
    <source>
        <dbReference type="Proteomes" id="UP000601435"/>
    </source>
</evidence>
<comment type="caution">
    <text evidence="1">The sequence shown here is derived from an EMBL/GenBank/DDBJ whole genome shotgun (WGS) entry which is preliminary data.</text>
</comment>
<dbReference type="EMBL" id="CAJNJA010036141">
    <property type="protein sequence ID" value="CAE7716378.1"/>
    <property type="molecule type" value="Genomic_DNA"/>
</dbReference>
<accession>A0A812XC79</accession>
<keyword evidence="2" id="KW-1185">Reference proteome</keyword>
<proteinExistence type="predicted"/>
<organism evidence="1 2">
    <name type="scientific">Symbiodinium necroappetens</name>
    <dbReference type="NCBI Taxonomy" id="1628268"/>
    <lineage>
        <taxon>Eukaryota</taxon>
        <taxon>Sar</taxon>
        <taxon>Alveolata</taxon>
        <taxon>Dinophyceae</taxon>
        <taxon>Suessiales</taxon>
        <taxon>Symbiodiniaceae</taxon>
        <taxon>Symbiodinium</taxon>
    </lineage>
</organism>
<evidence type="ECO:0000313" key="1">
    <source>
        <dbReference type="EMBL" id="CAE7716378.1"/>
    </source>
</evidence>
<gene>
    <name evidence="1" type="ORF">SNEC2469_LOCUS20645</name>
</gene>
<protein>
    <submittedName>
        <fullName evidence="1">Uncharacterized protein</fullName>
    </submittedName>
</protein>
<dbReference type="Proteomes" id="UP000601435">
    <property type="component" value="Unassembled WGS sequence"/>
</dbReference>
<reference evidence="1" key="1">
    <citation type="submission" date="2021-02" db="EMBL/GenBank/DDBJ databases">
        <authorList>
            <person name="Dougan E. K."/>
            <person name="Rhodes N."/>
            <person name="Thang M."/>
            <person name="Chan C."/>
        </authorList>
    </citation>
    <scope>NUCLEOTIDE SEQUENCE</scope>
</reference>
<dbReference type="OrthoDB" id="423108at2759"/>